<comment type="caution">
    <text evidence="1">The sequence shown here is derived from an EMBL/GenBank/DDBJ whole genome shotgun (WGS) entry which is preliminary data.</text>
</comment>
<dbReference type="EMBL" id="JXRP01000019">
    <property type="protein sequence ID" value="KIL44227.1"/>
    <property type="molecule type" value="Genomic_DNA"/>
</dbReference>
<proteinExistence type="predicted"/>
<dbReference type="STRING" id="889306.KP78_31910"/>
<accession>A0A0C2V5D9</accession>
<gene>
    <name evidence="1" type="ORF">KP78_31910</name>
</gene>
<evidence type="ECO:0000313" key="2">
    <source>
        <dbReference type="Proteomes" id="UP000031938"/>
    </source>
</evidence>
<dbReference type="PATRIC" id="fig|889306.3.peg.3205"/>
<organism evidence="1 2">
    <name type="scientific">Jeotgalibacillus soli</name>
    <dbReference type="NCBI Taxonomy" id="889306"/>
    <lineage>
        <taxon>Bacteria</taxon>
        <taxon>Bacillati</taxon>
        <taxon>Bacillota</taxon>
        <taxon>Bacilli</taxon>
        <taxon>Bacillales</taxon>
        <taxon>Caryophanaceae</taxon>
        <taxon>Jeotgalibacillus</taxon>
    </lineage>
</organism>
<reference evidence="1 2" key="1">
    <citation type="submission" date="2015-01" db="EMBL/GenBank/DDBJ databases">
        <title>Genome sequencing of Jeotgalibacillus soli.</title>
        <authorList>
            <person name="Goh K.M."/>
            <person name="Chan K.-G."/>
            <person name="Yaakop A.S."/>
            <person name="Ee R."/>
            <person name="Gan H.M."/>
            <person name="Chan C.S."/>
        </authorList>
    </citation>
    <scope>NUCLEOTIDE SEQUENCE [LARGE SCALE GENOMIC DNA]</scope>
    <source>
        <strain evidence="1 2">P9</strain>
    </source>
</reference>
<keyword evidence="2" id="KW-1185">Reference proteome</keyword>
<dbReference type="Proteomes" id="UP000031938">
    <property type="component" value="Unassembled WGS sequence"/>
</dbReference>
<protein>
    <submittedName>
        <fullName evidence="1">Uncharacterized protein</fullName>
    </submittedName>
</protein>
<name>A0A0C2V5D9_9BACL</name>
<sequence length="40" mass="4895">MKIEKKDNVDRFLQKLNKSGFRILDIKEDKHRNQHHFPCS</sequence>
<dbReference type="AlphaFoldDB" id="A0A0C2V5D9"/>
<evidence type="ECO:0000313" key="1">
    <source>
        <dbReference type="EMBL" id="KIL44227.1"/>
    </source>
</evidence>